<reference evidence="2 3" key="1">
    <citation type="journal article" date="2019" name="Int. J. Syst. Evol. Microbiol.">
        <title>The Global Catalogue of Microorganisms (GCM) 10K type strain sequencing project: providing services to taxonomists for standard genome sequencing and annotation.</title>
        <authorList>
            <consortium name="The Broad Institute Genomics Platform"/>
            <consortium name="The Broad Institute Genome Sequencing Center for Infectious Disease"/>
            <person name="Wu L."/>
            <person name="Ma J."/>
        </authorList>
    </citation>
    <scope>NUCLEOTIDE SEQUENCE [LARGE SCALE GENOMIC DNA]</scope>
    <source>
        <strain evidence="2 3">JCM 15608</strain>
    </source>
</reference>
<dbReference type="SUPFAM" id="SSF51905">
    <property type="entry name" value="FAD/NAD(P)-binding domain"/>
    <property type="match status" value="1"/>
</dbReference>
<dbReference type="InterPro" id="IPR050816">
    <property type="entry name" value="Flavin-dep_Halogenase_NPB"/>
</dbReference>
<feature type="domain" description="FAD-binding" evidence="1">
    <location>
        <begin position="7"/>
        <end position="171"/>
    </location>
</feature>
<comment type="caution">
    <text evidence="2">The sequence shown here is derived from an EMBL/GenBank/DDBJ whole genome shotgun (WGS) entry which is preliminary data.</text>
</comment>
<keyword evidence="3" id="KW-1185">Reference proteome</keyword>
<organism evidence="2 3">
    <name type="scientific">Colwellia asteriadis</name>
    <dbReference type="NCBI Taxonomy" id="517723"/>
    <lineage>
        <taxon>Bacteria</taxon>
        <taxon>Pseudomonadati</taxon>
        <taxon>Pseudomonadota</taxon>
        <taxon>Gammaproteobacteria</taxon>
        <taxon>Alteromonadales</taxon>
        <taxon>Colwelliaceae</taxon>
        <taxon>Colwellia</taxon>
    </lineage>
</organism>
<protein>
    <submittedName>
        <fullName evidence="2">NAD(P)/FAD-dependent oxidoreductase</fullName>
    </submittedName>
</protein>
<dbReference type="PRINTS" id="PR00420">
    <property type="entry name" value="RNGMNOXGNASE"/>
</dbReference>
<dbReference type="Pfam" id="PF01494">
    <property type="entry name" value="FAD_binding_3"/>
    <property type="match status" value="1"/>
</dbReference>
<dbReference type="EMBL" id="BAAAFA010000006">
    <property type="protein sequence ID" value="GAA0817717.1"/>
    <property type="molecule type" value="Genomic_DNA"/>
</dbReference>
<dbReference type="InterPro" id="IPR002938">
    <property type="entry name" value="FAD-bd"/>
</dbReference>
<dbReference type="Proteomes" id="UP001500021">
    <property type="component" value="Unassembled WGS sequence"/>
</dbReference>
<evidence type="ECO:0000313" key="3">
    <source>
        <dbReference type="Proteomes" id="UP001500021"/>
    </source>
</evidence>
<dbReference type="PANTHER" id="PTHR43747:SF1">
    <property type="entry name" value="SLR1998 PROTEIN"/>
    <property type="match status" value="1"/>
</dbReference>
<dbReference type="InterPro" id="IPR036188">
    <property type="entry name" value="FAD/NAD-bd_sf"/>
</dbReference>
<dbReference type="PANTHER" id="PTHR43747">
    <property type="entry name" value="FAD-BINDING PROTEIN"/>
    <property type="match status" value="1"/>
</dbReference>
<gene>
    <name evidence="2" type="ORF">GCM10009111_19320</name>
</gene>
<dbReference type="RefSeq" id="WP_343817268.1">
    <property type="nucleotide sequence ID" value="NZ_BAAAFA010000006.1"/>
</dbReference>
<name>A0ABN1L7B0_9GAMM</name>
<sequence length="411" mass="45557">MNKEFFDVVVIGAGPSGAVASTLLAKRGYKVLVIEKQYFPRFSIGESLLPQCMTFLAQAGLVDSLHQHADSLAFQYKDGAAFHKNGQDTFFDFTEKFSDGPGTTYQVKRAAFDELLADGASKAGVEVRFGHQVVEVNVEPEQPELTITDEAGNNYHVKAKFLLDASGFARVLPKFLSLEKPSVFPVRHSYFTHVEDKISAADFDRNKILITVHPKHADIWYWLIPFSDGTASIGVVGRPEQFDAQATPEVILKDFIYQAPNLARLLGEANWANPVNTLQGYSADVTGLTGKNYALLGNAGEFLDPVFSSGITIALCSSALIAPQVDKYLQGEHVDFFEHFEKPLRAGVDCFKTFVSAWYEGGFQDVIFYQKQEKNVKSMISSILAGYAWDTANPYVAQSERRFKVLVDLCQ</sequence>
<evidence type="ECO:0000259" key="1">
    <source>
        <dbReference type="Pfam" id="PF01494"/>
    </source>
</evidence>
<accession>A0ABN1L7B0</accession>
<evidence type="ECO:0000313" key="2">
    <source>
        <dbReference type="EMBL" id="GAA0817717.1"/>
    </source>
</evidence>
<proteinExistence type="predicted"/>
<dbReference type="Gene3D" id="3.50.50.60">
    <property type="entry name" value="FAD/NAD(P)-binding domain"/>
    <property type="match status" value="1"/>
</dbReference>